<comment type="caution">
    <text evidence="3">The sequence shown here is derived from an EMBL/GenBank/DDBJ whole genome shotgun (WGS) entry which is preliminary data.</text>
</comment>
<gene>
    <name evidence="3" type="ORF">ACFOZ5_02060</name>
</gene>
<proteinExistence type="inferred from homology"/>
<dbReference type="EMBL" id="JBHSDI010000001">
    <property type="protein sequence ID" value="MFC4257811.1"/>
    <property type="molecule type" value="Genomic_DNA"/>
</dbReference>
<accession>A0ABV8QBT4</accession>
<sequence length="179" mass="19059">MSTALKGKKIAFLATDGVEQVELTAPREALEKAGADIDLLSIKEGSIDGYHHLDKGDPFKVDKLVSDAESGDYDALVLPGGVANPDALRQDHAAVAFVRDFVDAGKPVAAICHAPWLLVEANVVRGHTLTSFPSVKTDIVNAGGHWVDEQVCHDGPLITSRNPGDLDAFSNRIIEVVGR</sequence>
<evidence type="ECO:0000313" key="4">
    <source>
        <dbReference type="Proteomes" id="UP001595798"/>
    </source>
</evidence>
<organism evidence="3 4">
    <name type="scientific">Marinobacter lacisalsi</name>
    <dbReference type="NCBI Taxonomy" id="475979"/>
    <lineage>
        <taxon>Bacteria</taxon>
        <taxon>Pseudomonadati</taxon>
        <taxon>Pseudomonadota</taxon>
        <taxon>Gammaproteobacteria</taxon>
        <taxon>Pseudomonadales</taxon>
        <taxon>Marinobacteraceae</taxon>
        <taxon>Marinobacter</taxon>
    </lineage>
</organism>
<name>A0ABV8QBT4_9GAMM</name>
<dbReference type="Proteomes" id="UP001595798">
    <property type="component" value="Unassembled WGS sequence"/>
</dbReference>
<dbReference type="SUPFAM" id="SSF52317">
    <property type="entry name" value="Class I glutamine amidotransferase-like"/>
    <property type="match status" value="1"/>
</dbReference>
<dbReference type="InterPro" id="IPR029062">
    <property type="entry name" value="Class_I_gatase-like"/>
</dbReference>
<evidence type="ECO:0000313" key="3">
    <source>
        <dbReference type="EMBL" id="MFC4257811.1"/>
    </source>
</evidence>
<dbReference type="CDD" id="cd03134">
    <property type="entry name" value="GATase1_PfpI_like"/>
    <property type="match status" value="1"/>
</dbReference>
<dbReference type="PROSITE" id="PS51276">
    <property type="entry name" value="PEPTIDASE_C56_PFPI"/>
    <property type="match status" value="1"/>
</dbReference>
<protein>
    <submittedName>
        <fullName evidence="3">Type 1 glutamine amidotransferase domain-containing protein</fullName>
    </submittedName>
</protein>
<dbReference type="PANTHER" id="PTHR42733:SF12">
    <property type="entry name" value="PROTEINASE"/>
    <property type="match status" value="1"/>
</dbReference>
<keyword evidence="4" id="KW-1185">Reference proteome</keyword>
<dbReference type="NCBIfam" id="TIGR01382">
    <property type="entry name" value="PfpI"/>
    <property type="match status" value="1"/>
</dbReference>
<keyword evidence="3" id="KW-0315">Glutamine amidotransferase</keyword>
<dbReference type="InterPro" id="IPR002818">
    <property type="entry name" value="DJ-1/PfpI"/>
</dbReference>
<feature type="domain" description="DJ-1/PfpI" evidence="2">
    <location>
        <begin position="8"/>
        <end position="175"/>
    </location>
</feature>
<dbReference type="RefSeq" id="WP_379885069.1">
    <property type="nucleotide sequence ID" value="NZ_JBHSDI010000001.1"/>
</dbReference>
<comment type="similarity">
    <text evidence="1">Belongs to the peptidase C56 family.</text>
</comment>
<evidence type="ECO:0000259" key="2">
    <source>
        <dbReference type="Pfam" id="PF01965"/>
    </source>
</evidence>
<dbReference type="PANTHER" id="PTHR42733">
    <property type="entry name" value="DJ-1 PROTEIN"/>
    <property type="match status" value="1"/>
</dbReference>
<dbReference type="InterPro" id="IPR006286">
    <property type="entry name" value="C56_PfpI-like"/>
</dbReference>
<dbReference type="Pfam" id="PF01965">
    <property type="entry name" value="DJ-1_PfpI"/>
    <property type="match status" value="1"/>
</dbReference>
<evidence type="ECO:0000256" key="1">
    <source>
        <dbReference type="ARBA" id="ARBA00008542"/>
    </source>
</evidence>
<reference evidence="4" key="1">
    <citation type="journal article" date="2019" name="Int. J. Syst. Evol. Microbiol.">
        <title>The Global Catalogue of Microorganisms (GCM) 10K type strain sequencing project: providing services to taxonomists for standard genome sequencing and annotation.</title>
        <authorList>
            <consortium name="The Broad Institute Genomics Platform"/>
            <consortium name="The Broad Institute Genome Sequencing Center for Infectious Disease"/>
            <person name="Wu L."/>
            <person name="Ma J."/>
        </authorList>
    </citation>
    <scope>NUCLEOTIDE SEQUENCE [LARGE SCALE GENOMIC DNA]</scope>
    <source>
        <strain evidence="4">CECT 7297</strain>
    </source>
</reference>
<dbReference type="Gene3D" id="3.40.50.880">
    <property type="match status" value="1"/>
</dbReference>